<keyword evidence="2" id="KW-1185">Reference proteome</keyword>
<organism evidence="1 2">
    <name type="scientific">Brucella grignonensis</name>
    <dbReference type="NCBI Taxonomy" id="94627"/>
    <lineage>
        <taxon>Bacteria</taxon>
        <taxon>Pseudomonadati</taxon>
        <taxon>Pseudomonadota</taxon>
        <taxon>Alphaproteobacteria</taxon>
        <taxon>Hyphomicrobiales</taxon>
        <taxon>Brucellaceae</taxon>
        <taxon>Brucella/Ochrobactrum group</taxon>
        <taxon>Brucella</taxon>
    </lineage>
</organism>
<gene>
    <name evidence="1" type="ORF">CEV33_3608</name>
</gene>
<dbReference type="SUPFAM" id="SSF53822">
    <property type="entry name" value="Periplasmic binding protein-like I"/>
    <property type="match status" value="1"/>
</dbReference>
<dbReference type="Proteomes" id="UP000216478">
    <property type="component" value="Unassembled WGS sequence"/>
</dbReference>
<dbReference type="RefSeq" id="WP_167388226.1">
    <property type="nucleotide sequence ID" value="NZ_JBHEER010000008.1"/>
</dbReference>
<evidence type="ECO:0000313" key="2">
    <source>
        <dbReference type="Proteomes" id="UP000216478"/>
    </source>
</evidence>
<reference evidence="1 2" key="1">
    <citation type="submission" date="2017-07" db="EMBL/GenBank/DDBJ databases">
        <title>Phylogenetic study on the rhizospheric bacterium Ochrobactrum sp. A44.</title>
        <authorList>
            <person name="Krzyzanowska D.M."/>
            <person name="Ossowicki A."/>
            <person name="Rajewska M."/>
            <person name="Maciag T."/>
            <person name="Kaczynski Z."/>
            <person name="Czerwicka M."/>
            <person name="Jafra S."/>
        </authorList>
    </citation>
    <scope>NUCLEOTIDE SEQUENCE [LARGE SCALE GENOMIC DNA]</scope>
    <source>
        <strain evidence="1 2">OgA9a</strain>
    </source>
</reference>
<sequence length="58" mass="6169">MGDYEIASEITSGLSTIQPNAYEMGVKSMEMIVDRVSGVAAADVVVDIGYDVVKRESA</sequence>
<evidence type="ECO:0008006" key="3">
    <source>
        <dbReference type="Google" id="ProtNLM"/>
    </source>
</evidence>
<name>A0A256EY85_9HYPH</name>
<comment type="caution">
    <text evidence="1">The sequence shown here is derived from an EMBL/GenBank/DDBJ whole genome shotgun (WGS) entry which is preliminary data.</text>
</comment>
<dbReference type="InterPro" id="IPR028082">
    <property type="entry name" value="Peripla_BP_I"/>
</dbReference>
<evidence type="ECO:0000313" key="1">
    <source>
        <dbReference type="EMBL" id="OYR07555.1"/>
    </source>
</evidence>
<dbReference type="AlphaFoldDB" id="A0A256EY85"/>
<dbReference type="Gene3D" id="3.40.50.2300">
    <property type="match status" value="1"/>
</dbReference>
<dbReference type="EMBL" id="NNRL01000169">
    <property type="protein sequence ID" value="OYR07555.1"/>
    <property type="molecule type" value="Genomic_DNA"/>
</dbReference>
<accession>A0A256EY85</accession>
<proteinExistence type="predicted"/>
<protein>
    <recommendedName>
        <fullName evidence="3">LacI family transcriptional regulator</fullName>
    </recommendedName>
</protein>